<comment type="subcellular location">
    <subcellularLocation>
        <location evidence="1">Cell envelope</location>
    </subcellularLocation>
</comment>
<dbReference type="EMBL" id="JAVFCB010000002">
    <property type="protein sequence ID" value="MDQ4212941.1"/>
    <property type="molecule type" value="Genomic_DNA"/>
</dbReference>
<name>A0ABU0XCU9_9MICO</name>
<evidence type="ECO:0000313" key="7">
    <source>
        <dbReference type="Proteomes" id="UP001230289"/>
    </source>
</evidence>
<evidence type="ECO:0000256" key="4">
    <source>
        <dbReference type="SAM" id="SignalP"/>
    </source>
</evidence>
<feature type="signal peptide" evidence="4">
    <location>
        <begin position="1"/>
        <end position="19"/>
    </location>
</feature>
<proteinExistence type="inferred from homology"/>
<feature type="domain" description="Periplasmic binding protein" evidence="5">
    <location>
        <begin position="72"/>
        <end position="322"/>
    </location>
</feature>
<keyword evidence="3 4" id="KW-0732">Signal</keyword>
<dbReference type="InterPro" id="IPR028082">
    <property type="entry name" value="Peripla_BP_I"/>
</dbReference>
<dbReference type="RefSeq" id="WP_308487887.1">
    <property type="nucleotide sequence ID" value="NZ_JAVFCB010000002.1"/>
</dbReference>
<organism evidence="6 7">
    <name type="scientific">Microbacterium capsulatum</name>
    <dbReference type="NCBI Taxonomy" id="3041921"/>
    <lineage>
        <taxon>Bacteria</taxon>
        <taxon>Bacillati</taxon>
        <taxon>Actinomycetota</taxon>
        <taxon>Actinomycetes</taxon>
        <taxon>Micrococcales</taxon>
        <taxon>Microbacteriaceae</taxon>
        <taxon>Microbacterium</taxon>
    </lineage>
</organism>
<dbReference type="Pfam" id="PF13407">
    <property type="entry name" value="Peripla_BP_4"/>
    <property type="match status" value="1"/>
</dbReference>
<accession>A0ABU0XCU9</accession>
<gene>
    <name evidence="6" type="ORF">RBR11_03345</name>
</gene>
<dbReference type="InterPro" id="IPR025997">
    <property type="entry name" value="SBP_2_dom"/>
</dbReference>
<dbReference type="Proteomes" id="UP001230289">
    <property type="component" value="Unassembled WGS sequence"/>
</dbReference>
<reference evidence="6 7" key="1">
    <citation type="submission" date="2023-08" db="EMBL/GenBank/DDBJ databases">
        <title>Microbacterium sp. nov., isolated from a waste landfill.</title>
        <authorList>
            <person name="Wen W."/>
        </authorList>
    </citation>
    <scope>NUCLEOTIDE SEQUENCE [LARGE SCALE GENOMIC DNA]</scope>
    <source>
        <strain evidence="6 7">ASV81</strain>
    </source>
</reference>
<dbReference type="Gene3D" id="3.40.50.2300">
    <property type="match status" value="2"/>
</dbReference>
<keyword evidence="7" id="KW-1185">Reference proteome</keyword>
<evidence type="ECO:0000256" key="3">
    <source>
        <dbReference type="ARBA" id="ARBA00022729"/>
    </source>
</evidence>
<feature type="chain" id="PRO_5046745486" evidence="4">
    <location>
        <begin position="20"/>
        <end position="350"/>
    </location>
</feature>
<dbReference type="PANTHER" id="PTHR46847:SF1">
    <property type="entry name" value="D-ALLOSE-BINDING PERIPLASMIC PROTEIN-RELATED"/>
    <property type="match status" value="1"/>
</dbReference>
<evidence type="ECO:0000259" key="5">
    <source>
        <dbReference type="Pfam" id="PF13407"/>
    </source>
</evidence>
<comment type="similarity">
    <text evidence="2">Belongs to the bacterial solute-binding protein 2 family.</text>
</comment>
<protein>
    <submittedName>
        <fullName evidence="6">Sugar ABC transporter substrate-binding protein</fullName>
    </submittedName>
</protein>
<comment type="caution">
    <text evidence="6">The sequence shown here is derived from an EMBL/GenBank/DDBJ whole genome shotgun (WGS) entry which is preliminary data.</text>
</comment>
<dbReference type="SUPFAM" id="SSF53822">
    <property type="entry name" value="Periplasmic binding protein-like I"/>
    <property type="match status" value="1"/>
</dbReference>
<sequence>MNKSRIVLAVAVVATAVFVLDGCTSAIPGGGPTSADSALGTSLKCDASPTQQELLDYKIPRAKKNFDVTLMQVSSAGYYYQAIQQGAEEAAAKAGVHLQSYSADGYASPDLQLKQIGDAIARGTNAVVMAPSDIQGSVPVVTRARDAGLPVVNISSEVASKDVTMVMQDDYAFGQLAADRVAKVVGAKGGKGILIAGPANATWSQRRTKGFEDRVAKMYPNLKIVAAPTQNVDPAAGLKSFDDAVQANPDISWIFAVHYYILQPASLPTQYKGKVSYIAGGYEPDSITGLKNGTMDSVFGLAPRWMGILGVSYAVAQLNGEKLPRVTCVPIPLFTAKDIGTPFADAEIIP</sequence>
<dbReference type="PANTHER" id="PTHR46847">
    <property type="entry name" value="D-ALLOSE-BINDING PERIPLASMIC PROTEIN-RELATED"/>
    <property type="match status" value="1"/>
</dbReference>
<evidence type="ECO:0000313" key="6">
    <source>
        <dbReference type="EMBL" id="MDQ4212941.1"/>
    </source>
</evidence>
<evidence type="ECO:0000256" key="2">
    <source>
        <dbReference type="ARBA" id="ARBA00007639"/>
    </source>
</evidence>
<dbReference type="CDD" id="cd01536">
    <property type="entry name" value="PBP1_ABC_sugar_binding-like"/>
    <property type="match status" value="1"/>
</dbReference>
<evidence type="ECO:0000256" key="1">
    <source>
        <dbReference type="ARBA" id="ARBA00004196"/>
    </source>
</evidence>